<evidence type="ECO:0000313" key="2">
    <source>
        <dbReference type="EMBL" id="MFI2319459.1"/>
    </source>
</evidence>
<evidence type="ECO:0000256" key="1">
    <source>
        <dbReference type="SAM" id="MobiDB-lite"/>
    </source>
</evidence>
<name>A0ABW7W953_9NOCA</name>
<reference evidence="2 3" key="1">
    <citation type="submission" date="2024-10" db="EMBL/GenBank/DDBJ databases">
        <title>The Natural Products Discovery Center: Release of the First 8490 Sequenced Strains for Exploring Actinobacteria Biosynthetic Diversity.</title>
        <authorList>
            <person name="Kalkreuter E."/>
            <person name="Kautsar S.A."/>
            <person name="Yang D."/>
            <person name="Bader C.D."/>
            <person name="Teijaro C.N."/>
            <person name="Fluegel L."/>
            <person name="Davis C.M."/>
            <person name="Simpson J.R."/>
            <person name="Lauterbach L."/>
            <person name="Steele A.D."/>
            <person name="Gui C."/>
            <person name="Meng S."/>
            <person name="Li G."/>
            <person name="Viehrig K."/>
            <person name="Ye F."/>
            <person name="Su P."/>
            <person name="Kiefer A.F."/>
            <person name="Nichols A."/>
            <person name="Cepeda A.J."/>
            <person name="Yan W."/>
            <person name="Fan B."/>
            <person name="Jiang Y."/>
            <person name="Adhikari A."/>
            <person name="Zheng C.-J."/>
            <person name="Schuster L."/>
            <person name="Cowan T.M."/>
            <person name="Smanski M.J."/>
            <person name="Chevrette M.G."/>
            <person name="De Carvalho L.P.S."/>
            <person name="Shen B."/>
        </authorList>
    </citation>
    <scope>NUCLEOTIDE SEQUENCE [LARGE SCALE GENOMIC DNA]</scope>
    <source>
        <strain evidence="2 3">NPDC019626</strain>
    </source>
</reference>
<comment type="caution">
    <text evidence="2">The sequence shown here is derived from an EMBL/GenBank/DDBJ whole genome shotgun (WGS) entry which is preliminary data.</text>
</comment>
<dbReference type="EMBL" id="JBIRXV010000001">
    <property type="protein sequence ID" value="MFI2319459.1"/>
    <property type="molecule type" value="Genomic_DNA"/>
</dbReference>
<feature type="region of interest" description="Disordered" evidence="1">
    <location>
        <begin position="65"/>
        <end position="95"/>
    </location>
</feature>
<dbReference type="RefSeq" id="WP_396945760.1">
    <property type="nucleotide sequence ID" value="NZ_JBIRXV010000001.1"/>
</dbReference>
<sequence>MFASVVTHSRNLLSAGGMSPGLDDRRGFRPDLRGVRIAEVSGKSIGTATRKHWISITGAAVERADRWREGPTIQNGKGGTMDAVEDPTNLDDRREPIPGVCVRLRCNPHRPRENYA</sequence>
<accession>A0ABW7W953</accession>
<gene>
    <name evidence="2" type="ORF">ACH47G_03150</name>
</gene>
<organism evidence="2 3">
    <name type="scientific">Nocardia beijingensis</name>
    <dbReference type="NCBI Taxonomy" id="95162"/>
    <lineage>
        <taxon>Bacteria</taxon>
        <taxon>Bacillati</taxon>
        <taxon>Actinomycetota</taxon>
        <taxon>Actinomycetes</taxon>
        <taxon>Mycobacteriales</taxon>
        <taxon>Nocardiaceae</taxon>
        <taxon>Nocardia</taxon>
    </lineage>
</organism>
<evidence type="ECO:0000313" key="3">
    <source>
        <dbReference type="Proteomes" id="UP001611450"/>
    </source>
</evidence>
<dbReference type="Proteomes" id="UP001611450">
    <property type="component" value="Unassembled WGS sequence"/>
</dbReference>
<protein>
    <submittedName>
        <fullName evidence="2">Uncharacterized protein</fullName>
    </submittedName>
</protein>
<keyword evidence="3" id="KW-1185">Reference proteome</keyword>
<proteinExistence type="predicted"/>